<accession>A0ABV5W1A2</accession>
<keyword evidence="5 19" id="KW-0328">Glycosyltransferase</keyword>
<evidence type="ECO:0000256" key="9">
    <source>
        <dbReference type="ARBA" id="ARBA00022984"/>
    </source>
</evidence>
<keyword evidence="16" id="KW-0812">Transmembrane</keyword>
<evidence type="ECO:0000256" key="14">
    <source>
        <dbReference type="ARBA" id="ARBA00049902"/>
    </source>
</evidence>
<dbReference type="EMBL" id="JBHMAG010000014">
    <property type="protein sequence ID" value="MFB9754350.1"/>
    <property type="molecule type" value="Genomic_DNA"/>
</dbReference>
<evidence type="ECO:0000313" key="20">
    <source>
        <dbReference type="Proteomes" id="UP001589619"/>
    </source>
</evidence>
<dbReference type="GO" id="GO:0016757">
    <property type="term" value="F:glycosyltransferase activity"/>
    <property type="evidence" value="ECO:0007669"/>
    <property type="project" value="UniProtKB-KW"/>
</dbReference>
<comment type="catalytic activity">
    <reaction evidence="13">
        <text>Preferential cleavage: (Ac)2-L-Lys-D-Ala-|-D-Ala. Also transpeptidation of peptidyl-alanyl moieties that are N-acyl substituents of D-alanine.</text>
        <dbReference type="EC" id="3.4.16.4"/>
    </reaction>
</comment>
<dbReference type="InterPro" id="IPR001460">
    <property type="entry name" value="PCN-bd_Tpept"/>
</dbReference>
<evidence type="ECO:0000256" key="11">
    <source>
        <dbReference type="ARBA" id="ARBA00023268"/>
    </source>
</evidence>
<dbReference type="RefSeq" id="WP_344913698.1">
    <property type="nucleotide sequence ID" value="NZ_BAAAYO010000013.1"/>
</dbReference>
<dbReference type="Pfam" id="PF00912">
    <property type="entry name" value="Transgly"/>
    <property type="match status" value="1"/>
</dbReference>
<evidence type="ECO:0000256" key="3">
    <source>
        <dbReference type="ARBA" id="ARBA00022645"/>
    </source>
</evidence>
<evidence type="ECO:0000313" key="19">
    <source>
        <dbReference type="EMBL" id="MFB9754350.1"/>
    </source>
</evidence>
<feature type="compositionally biased region" description="Basic and acidic residues" evidence="15">
    <location>
        <begin position="670"/>
        <end position="679"/>
    </location>
</feature>
<name>A0ABV5W1A2_9BACL</name>
<dbReference type="InterPro" id="IPR023346">
    <property type="entry name" value="Lysozyme-like_dom_sf"/>
</dbReference>
<dbReference type="NCBIfam" id="TIGR02074">
    <property type="entry name" value="PBP_1a_fam"/>
    <property type="match status" value="1"/>
</dbReference>
<keyword evidence="20" id="KW-1185">Reference proteome</keyword>
<evidence type="ECO:0000256" key="8">
    <source>
        <dbReference type="ARBA" id="ARBA00022960"/>
    </source>
</evidence>
<dbReference type="Pfam" id="PF00905">
    <property type="entry name" value="Transpeptidase"/>
    <property type="match status" value="1"/>
</dbReference>
<evidence type="ECO:0000256" key="16">
    <source>
        <dbReference type="SAM" id="Phobius"/>
    </source>
</evidence>
<comment type="catalytic activity">
    <reaction evidence="14">
        <text>[GlcNAc-(1-&gt;4)-Mur2Ac(oyl-L-Ala-gamma-D-Glu-L-Lys-D-Ala-D-Ala)](n)-di-trans,octa-cis-undecaprenyl diphosphate + beta-D-GlcNAc-(1-&gt;4)-Mur2Ac(oyl-L-Ala-gamma-D-Glu-L-Lys-D-Ala-D-Ala)-di-trans,octa-cis-undecaprenyl diphosphate = [GlcNAc-(1-&gt;4)-Mur2Ac(oyl-L-Ala-gamma-D-Glu-L-Lys-D-Ala-D-Ala)](n+1)-di-trans,octa-cis-undecaprenyl diphosphate + di-trans,octa-cis-undecaprenyl diphosphate + H(+)</text>
        <dbReference type="Rhea" id="RHEA:23708"/>
        <dbReference type="Rhea" id="RHEA-COMP:9602"/>
        <dbReference type="Rhea" id="RHEA-COMP:9603"/>
        <dbReference type="ChEBI" id="CHEBI:15378"/>
        <dbReference type="ChEBI" id="CHEBI:58405"/>
        <dbReference type="ChEBI" id="CHEBI:60033"/>
        <dbReference type="ChEBI" id="CHEBI:78435"/>
        <dbReference type="EC" id="2.4.99.28"/>
    </reaction>
</comment>
<sequence>MEHTGNGRSSRTRQGRGKRRLRKFVAFLFSCGLLGVACLVAGALYLRTQALPVGTFTQPSQLYDMRGELIASFQGGENREFVPLKNMPKYLVDATLAIEDKRFYDHVGLDLRGIARAALVNVQHMGRVQGASTLTQQLARNLYLTQDRTWSRKMKEAMYAVQLEMQLSKDQIMEMYLNDATYYGNSAYGVQSAAKLFFGKDVADLTLAECAMIAGVPKGPRYYSPYFNMDNAVERQQLILTEMANQGYITVQQAEAAKAEKLNIRPAEKKSAIVLAPYFRDYVRSVAINRLGIDEREFDEGGIRVYTTLDLTMQRAAEDSVSRQLTGGDTGELQAALVAVDPRNGYVKAMVGGRDYGENQFNRAVSNSRQPGSAFKAFVYLTALQQPGFTAVSRFKSEPTAFTYDNGRKTYTPSNFGGKYPNALIDLREAIAKSDNIFAVQTIMQVGADKVIETARKLGITSRLEPLPSLALGTYPVSPLEMAGAFGAIANQGTRIETTVITRIESSTGKLLYEAKPVKEKVVEPEYAYTLTNLMKSVFEPGGTASRVASTIKRPVAGKTGTTDTDAWLVGFTPELATAVWVGYDRDKMISSLDSYKAAPIFADFTEQALEAIPPKLFPMPDNVTSVYIDPATGKLATDRCPNARSEVFVKGTEPTEYCSEHGSAPPADGKAEPKKSGSWWDDLKRWWND</sequence>
<evidence type="ECO:0000259" key="17">
    <source>
        <dbReference type="Pfam" id="PF00905"/>
    </source>
</evidence>
<dbReference type="Gene3D" id="1.10.3810.10">
    <property type="entry name" value="Biosynthetic peptidoglycan transglycosylase-like"/>
    <property type="match status" value="1"/>
</dbReference>
<comment type="subcellular location">
    <subcellularLocation>
        <location evidence="1">Cell membrane</location>
    </subcellularLocation>
</comment>
<keyword evidence="9" id="KW-0573">Peptidoglycan synthesis</keyword>
<keyword evidence="7" id="KW-0378">Hydrolase</keyword>
<dbReference type="SUPFAM" id="SSF56601">
    <property type="entry name" value="beta-lactamase/transpeptidase-like"/>
    <property type="match status" value="1"/>
</dbReference>
<evidence type="ECO:0000256" key="7">
    <source>
        <dbReference type="ARBA" id="ARBA00022801"/>
    </source>
</evidence>
<evidence type="ECO:0000259" key="18">
    <source>
        <dbReference type="Pfam" id="PF00912"/>
    </source>
</evidence>
<feature type="region of interest" description="Disordered" evidence="15">
    <location>
        <begin position="655"/>
        <end position="679"/>
    </location>
</feature>
<evidence type="ECO:0000256" key="4">
    <source>
        <dbReference type="ARBA" id="ARBA00022670"/>
    </source>
</evidence>
<protein>
    <submittedName>
        <fullName evidence="19">Transglycosylase domain-containing protein</fullName>
        <ecNumber evidence="19">2.4.-.-</ecNumber>
    </submittedName>
</protein>
<dbReference type="PANTHER" id="PTHR32282:SF11">
    <property type="entry name" value="PENICILLIN-BINDING PROTEIN 1B"/>
    <property type="match status" value="1"/>
</dbReference>
<dbReference type="InterPro" id="IPR012338">
    <property type="entry name" value="Beta-lactam/transpept-like"/>
</dbReference>
<dbReference type="SUPFAM" id="SSF53955">
    <property type="entry name" value="Lysozyme-like"/>
    <property type="match status" value="1"/>
</dbReference>
<evidence type="ECO:0000256" key="5">
    <source>
        <dbReference type="ARBA" id="ARBA00022676"/>
    </source>
</evidence>
<keyword evidence="6 19" id="KW-0808">Transferase</keyword>
<evidence type="ECO:0000256" key="6">
    <source>
        <dbReference type="ARBA" id="ARBA00022679"/>
    </source>
</evidence>
<feature type="domain" description="Glycosyl transferase family 51" evidence="18">
    <location>
        <begin position="67"/>
        <end position="243"/>
    </location>
</feature>
<organism evidence="19 20">
    <name type="scientific">Paenibacillus hodogayensis</name>
    <dbReference type="NCBI Taxonomy" id="279208"/>
    <lineage>
        <taxon>Bacteria</taxon>
        <taxon>Bacillati</taxon>
        <taxon>Bacillota</taxon>
        <taxon>Bacilli</taxon>
        <taxon>Bacillales</taxon>
        <taxon>Paenibacillaceae</taxon>
        <taxon>Paenibacillus</taxon>
    </lineage>
</organism>
<reference evidence="19 20" key="1">
    <citation type="submission" date="2024-09" db="EMBL/GenBank/DDBJ databases">
        <authorList>
            <person name="Sun Q."/>
            <person name="Mori K."/>
        </authorList>
    </citation>
    <scope>NUCLEOTIDE SEQUENCE [LARGE SCALE GENOMIC DNA]</scope>
    <source>
        <strain evidence="19 20">JCM 12520</strain>
    </source>
</reference>
<dbReference type="InterPro" id="IPR001264">
    <property type="entry name" value="Glyco_trans_51"/>
</dbReference>
<evidence type="ECO:0000256" key="2">
    <source>
        <dbReference type="ARBA" id="ARBA00022475"/>
    </source>
</evidence>
<keyword evidence="12" id="KW-0961">Cell wall biogenesis/degradation</keyword>
<dbReference type="Proteomes" id="UP001589619">
    <property type="component" value="Unassembled WGS sequence"/>
</dbReference>
<evidence type="ECO:0000256" key="13">
    <source>
        <dbReference type="ARBA" id="ARBA00034000"/>
    </source>
</evidence>
<keyword evidence="16" id="KW-1133">Transmembrane helix</keyword>
<evidence type="ECO:0000256" key="10">
    <source>
        <dbReference type="ARBA" id="ARBA00023136"/>
    </source>
</evidence>
<dbReference type="PANTHER" id="PTHR32282">
    <property type="entry name" value="BINDING PROTEIN TRANSPEPTIDASE, PUTATIVE-RELATED"/>
    <property type="match status" value="1"/>
</dbReference>
<gene>
    <name evidence="19" type="ORF">ACFFNY_22495</name>
</gene>
<keyword evidence="3" id="KW-0121">Carboxypeptidase</keyword>
<keyword evidence="10 16" id="KW-0472">Membrane</keyword>
<feature type="domain" description="Penicillin-binding protein transpeptidase" evidence="17">
    <location>
        <begin position="336"/>
        <end position="605"/>
    </location>
</feature>
<feature type="transmembrane region" description="Helical" evidence="16">
    <location>
        <begin position="21"/>
        <end position="46"/>
    </location>
</feature>
<keyword evidence="4" id="KW-0645">Protease</keyword>
<dbReference type="Gene3D" id="3.40.710.10">
    <property type="entry name" value="DD-peptidase/beta-lactamase superfamily"/>
    <property type="match status" value="1"/>
</dbReference>
<evidence type="ECO:0000256" key="15">
    <source>
        <dbReference type="SAM" id="MobiDB-lite"/>
    </source>
</evidence>
<proteinExistence type="predicted"/>
<dbReference type="InterPro" id="IPR050396">
    <property type="entry name" value="Glycosyltr_51/Transpeptidase"/>
</dbReference>
<evidence type="ECO:0000256" key="12">
    <source>
        <dbReference type="ARBA" id="ARBA00023316"/>
    </source>
</evidence>
<evidence type="ECO:0000256" key="1">
    <source>
        <dbReference type="ARBA" id="ARBA00004236"/>
    </source>
</evidence>
<keyword evidence="8" id="KW-0133">Cell shape</keyword>
<dbReference type="InterPro" id="IPR036950">
    <property type="entry name" value="PBP_transglycosylase"/>
</dbReference>
<comment type="caution">
    <text evidence="19">The sequence shown here is derived from an EMBL/GenBank/DDBJ whole genome shotgun (WGS) entry which is preliminary data.</text>
</comment>
<keyword evidence="11" id="KW-0511">Multifunctional enzyme</keyword>
<dbReference type="EC" id="2.4.-.-" evidence="19"/>
<keyword evidence="2" id="KW-1003">Cell membrane</keyword>